<proteinExistence type="inferred from homology"/>
<keyword evidence="6 9" id="KW-1133">Transmembrane helix</keyword>
<protein>
    <recommendedName>
        <fullName evidence="9">TRAP transporter small permease protein</fullName>
    </recommendedName>
</protein>
<organism evidence="11 12">
    <name type="scientific">Methylobrevis albus</name>
    <dbReference type="NCBI Taxonomy" id="2793297"/>
    <lineage>
        <taxon>Bacteria</taxon>
        <taxon>Pseudomonadati</taxon>
        <taxon>Pseudomonadota</taxon>
        <taxon>Alphaproteobacteria</taxon>
        <taxon>Hyphomicrobiales</taxon>
        <taxon>Pleomorphomonadaceae</taxon>
        <taxon>Methylobrevis</taxon>
    </lineage>
</organism>
<keyword evidence="5 9" id="KW-0812">Transmembrane</keyword>
<evidence type="ECO:0000256" key="6">
    <source>
        <dbReference type="ARBA" id="ARBA00022989"/>
    </source>
</evidence>
<dbReference type="Proteomes" id="UP000631694">
    <property type="component" value="Unassembled WGS sequence"/>
</dbReference>
<evidence type="ECO:0000256" key="9">
    <source>
        <dbReference type="RuleBase" id="RU369079"/>
    </source>
</evidence>
<keyword evidence="2 9" id="KW-0813">Transport</keyword>
<dbReference type="GO" id="GO:0015740">
    <property type="term" value="P:C4-dicarboxylate transport"/>
    <property type="evidence" value="ECO:0007669"/>
    <property type="project" value="TreeGrafter"/>
</dbReference>
<dbReference type="PANTHER" id="PTHR35011">
    <property type="entry name" value="2,3-DIKETO-L-GULONATE TRAP TRANSPORTER SMALL PERMEASE PROTEIN YIAM"/>
    <property type="match status" value="1"/>
</dbReference>
<evidence type="ECO:0000256" key="8">
    <source>
        <dbReference type="ARBA" id="ARBA00038436"/>
    </source>
</evidence>
<keyword evidence="3" id="KW-1003">Cell membrane</keyword>
<keyword evidence="12" id="KW-1185">Reference proteome</keyword>
<comment type="similarity">
    <text evidence="8 9">Belongs to the TRAP transporter small permease family.</text>
</comment>
<evidence type="ECO:0000313" key="12">
    <source>
        <dbReference type="Proteomes" id="UP000631694"/>
    </source>
</evidence>
<evidence type="ECO:0000256" key="3">
    <source>
        <dbReference type="ARBA" id="ARBA00022475"/>
    </source>
</evidence>
<evidence type="ECO:0000256" key="7">
    <source>
        <dbReference type="ARBA" id="ARBA00023136"/>
    </source>
</evidence>
<dbReference type="GO" id="GO:0005886">
    <property type="term" value="C:plasma membrane"/>
    <property type="evidence" value="ECO:0007669"/>
    <property type="project" value="UniProtKB-SubCell"/>
</dbReference>
<dbReference type="InterPro" id="IPR055348">
    <property type="entry name" value="DctQ"/>
</dbReference>
<dbReference type="AlphaFoldDB" id="A0A931I480"/>
<dbReference type="InterPro" id="IPR007387">
    <property type="entry name" value="TRAP_DctQ"/>
</dbReference>
<comment type="subunit">
    <text evidence="9">The complex comprises the extracytoplasmic solute receptor protein and the two transmembrane proteins.</text>
</comment>
<comment type="function">
    <text evidence="9">Part of the tripartite ATP-independent periplasmic (TRAP) transport system.</text>
</comment>
<feature type="domain" description="Tripartite ATP-independent periplasmic transporters DctQ component" evidence="10">
    <location>
        <begin position="32"/>
        <end position="163"/>
    </location>
</feature>
<keyword evidence="7 9" id="KW-0472">Membrane</keyword>
<dbReference type="RefSeq" id="WP_197313024.1">
    <property type="nucleotide sequence ID" value="NZ_JADZLT010000056.1"/>
</dbReference>
<feature type="transmembrane region" description="Helical" evidence="9">
    <location>
        <begin position="136"/>
        <end position="159"/>
    </location>
</feature>
<sequence>MANSRRDVAHSTPVEWAVRSLTFLSATALGVLLVVTFASVIMRYFFNAPILGSNEIIQLASVVLVMLALPGAAQRSMHIRVDVFDRLIGPIGRLIGDVLARVLSVYLLGILAWRAFGKLQDAAEFGDTTNMLQIPLWPFYGLLVLGAVLYALVLVIQLIDLIRTGAARDE</sequence>
<evidence type="ECO:0000259" key="10">
    <source>
        <dbReference type="Pfam" id="PF04290"/>
    </source>
</evidence>
<evidence type="ECO:0000256" key="4">
    <source>
        <dbReference type="ARBA" id="ARBA00022519"/>
    </source>
</evidence>
<feature type="transmembrane region" description="Helical" evidence="9">
    <location>
        <begin position="94"/>
        <end position="116"/>
    </location>
</feature>
<evidence type="ECO:0000256" key="2">
    <source>
        <dbReference type="ARBA" id="ARBA00022448"/>
    </source>
</evidence>
<keyword evidence="4 9" id="KW-0997">Cell inner membrane</keyword>
<evidence type="ECO:0000313" key="11">
    <source>
        <dbReference type="EMBL" id="MBH0239957.1"/>
    </source>
</evidence>
<feature type="transmembrane region" description="Helical" evidence="9">
    <location>
        <begin position="56"/>
        <end position="73"/>
    </location>
</feature>
<comment type="subcellular location">
    <subcellularLocation>
        <location evidence="1 9">Cell inner membrane</location>
        <topology evidence="1 9">Multi-pass membrane protein</topology>
    </subcellularLocation>
</comment>
<name>A0A931I480_9HYPH</name>
<dbReference type="GO" id="GO:0022857">
    <property type="term" value="F:transmembrane transporter activity"/>
    <property type="evidence" value="ECO:0007669"/>
    <property type="project" value="UniProtKB-UniRule"/>
</dbReference>
<dbReference type="EMBL" id="JADZLT010000056">
    <property type="protein sequence ID" value="MBH0239957.1"/>
    <property type="molecule type" value="Genomic_DNA"/>
</dbReference>
<evidence type="ECO:0000256" key="5">
    <source>
        <dbReference type="ARBA" id="ARBA00022692"/>
    </source>
</evidence>
<accession>A0A931I480</accession>
<comment type="caution">
    <text evidence="11">The sequence shown here is derived from an EMBL/GenBank/DDBJ whole genome shotgun (WGS) entry which is preliminary data.</text>
</comment>
<evidence type="ECO:0000256" key="1">
    <source>
        <dbReference type="ARBA" id="ARBA00004429"/>
    </source>
</evidence>
<feature type="transmembrane region" description="Helical" evidence="9">
    <location>
        <begin position="21"/>
        <end position="44"/>
    </location>
</feature>
<dbReference type="PANTHER" id="PTHR35011:SF2">
    <property type="entry name" value="2,3-DIKETO-L-GULONATE TRAP TRANSPORTER SMALL PERMEASE PROTEIN YIAM"/>
    <property type="match status" value="1"/>
</dbReference>
<reference evidence="11" key="1">
    <citation type="submission" date="2020-12" db="EMBL/GenBank/DDBJ databases">
        <title>Methylobrevis albus sp. nov., isolated from fresh water lack sediment.</title>
        <authorList>
            <person name="Zou Q."/>
        </authorList>
    </citation>
    <scope>NUCLEOTIDE SEQUENCE</scope>
    <source>
        <strain evidence="11">L22</strain>
    </source>
</reference>
<dbReference type="Pfam" id="PF04290">
    <property type="entry name" value="DctQ"/>
    <property type="match status" value="1"/>
</dbReference>
<gene>
    <name evidence="11" type="ORF">I5731_19200</name>
</gene>